<dbReference type="GO" id="GO:0005634">
    <property type="term" value="C:nucleus"/>
    <property type="evidence" value="ECO:0007669"/>
    <property type="project" value="UniProtKB-SubCell"/>
</dbReference>
<dbReference type="InterPro" id="IPR048863">
    <property type="entry name" value="BRR2_plug"/>
</dbReference>
<dbReference type="Pfam" id="PF02889">
    <property type="entry name" value="Sec63"/>
    <property type="match status" value="2"/>
</dbReference>
<dbReference type="EMBL" id="BIMX01000006">
    <property type="protein sequence ID" value="GCE98753.1"/>
    <property type="molecule type" value="Genomic_DNA"/>
</dbReference>
<evidence type="ECO:0000259" key="14">
    <source>
        <dbReference type="PROSITE" id="PS51194"/>
    </source>
</evidence>
<feature type="domain" description="Helicase C-terminal" evidence="14">
    <location>
        <begin position="729"/>
        <end position="943"/>
    </location>
</feature>
<keyword evidence="16" id="KW-1185">Reference proteome</keyword>
<dbReference type="FunFam" id="1.10.150.20:FF:000004">
    <property type="entry name" value="U5 small nuclear ribonucleoprotein helicase"/>
    <property type="match status" value="1"/>
</dbReference>
<dbReference type="CDD" id="cd18795">
    <property type="entry name" value="SF2_C_Ski2"/>
    <property type="match status" value="1"/>
</dbReference>
<evidence type="ECO:0000256" key="9">
    <source>
        <dbReference type="ARBA" id="ARBA00023242"/>
    </source>
</evidence>
<dbReference type="FunFam" id="1.10.10.10:FF:000012">
    <property type="entry name" value="U5 small nuclear ribonucleoprotein helicase"/>
    <property type="match status" value="1"/>
</dbReference>
<keyword evidence="6" id="KW-0378">Hydrolase</keyword>
<keyword evidence="4" id="KW-0677">Repeat</keyword>
<dbReference type="Proteomes" id="UP000301737">
    <property type="component" value="Unassembled WGS sequence"/>
</dbReference>
<dbReference type="SMART" id="SM00973">
    <property type="entry name" value="Sec63"/>
    <property type="match status" value="2"/>
</dbReference>
<keyword evidence="5" id="KW-0547">Nucleotide-binding</keyword>
<dbReference type="SMART" id="SM00490">
    <property type="entry name" value="HELICc"/>
    <property type="match status" value="1"/>
</dbReference>
<dbReference type="SUPFAM" id="SSF158702">
    <property type="entry name" value="Sec63 N-terminal domain-like"/>
    <property type="match status" value="2"/>
</dbReference>
<dbReference type="Gene3D" id="3.40.50.300">
    <property type="entry name" value="P-loop containing nucleotide triphosphate hydrolases"/>
    <property type="match status" value="4"/>
</dbReference>
<name>A0A4C2E4T0_9SACH</name>
<accession>A0A4C2E4T0</accession>
<dbReference type="PANTHER" id="PTHR47961">
    <property type="entry name" value="DNA POLYMERASE THETA, PUTATIVE (AFU_ORTHOLOGUE AFUA_1G05260)-RELATED"/>
    <property type="match status" value="1"/>
</dbReference>
<feature type="region of interest" description="Disordered" evidence="12">
    <location>
        <begin position="396"/>
        <end position="415"/>
    </location>
</feature>
<comment type="subcellular location">
    <subcellularLocation>
        <location evidence="1">Nucleus</location>
    </subcellularLocation>
</comment>
<dbReference type="FunFam" id="3.40.50.300:FF:000062">
    <property type="entry name" value="U5 small nuclear ribonucleoprotein helicase"/>
    <property type="match status" value="1"/>
</dbReference>
<evidence type="ECO:0000313" key="16">
    <source>
        <dbReference type="Proteomes" id="UP000301737"/>
    </source>
</evidence>
<dbReference type="GO" id="GO:0016787">
    <property type="term" value="F:hydrolase activity"/>
    <property type="evidence" value="ECO:0007669"/>
    <property type="project" value="UniProtKB-KW"/>
</dbReference>
<evidence type="ECO:0000256" key="12">
    <source>
        <dbReference type="SAM" id="MobiDB-lite"/>
    </source>
</evidence>
<dbReference type="InterPro" id="IPR027417">
    <property type="entry name" value="P-loop_NTPase"/>
</dbReference>
<evidence type="ECO:0000256" key="7">
    <source>
        <dbReference type="ARBA" id="ARBA00022806"/>
    </source>
</evidence>
<evidence type="ECO:0000313" key="15">
    <source>
        <dbReference type="EMBL" id="GCE98753.1"/>
    </source>
</evidence>
<dbReference type="InterPro" id="IPR001650">
    <property type="entry name" value="Helicase_C-like"/>
</dbReference>
<evidence type="ECO:0000256" key="4">
    <source>
        <dbReference type="ARBA" id="ARBA00022737"/>
    </source>
</evidence>
<dbReference type="EC" id="3.6.4.13" evidence="3"/>
<dbReference type="InterPro" id="IPR004179">
    <property type="entry name" value="Sec63-dom"/>
</dbReference>
<keyword evidence="8" id="KW-0067">ATP-binding</keyword>
<dbReference type="InterPro" id="IPR035892">
    <property type="entry name" value="C2_domain_sf"/>
</dbReference>
<dbReference type="SUPFAM" id="SSF81296">
    <property type="entry name" value="E set domains"/>
    <property type="match status" value="1"/>
</dbReference>
<dbReference type="Pfam" id="PF00270">
    <property type="entry name" value="DEAD"/>
    <property type="match status" value="2"/>
</dbReference>
<dbReference type="InterPro" id="IPR014756">
    <property type="entry name" value="Ig_E-set"/>
</dbReference>
<feature type="compositionally biased region" description="Basic and acidic residues" evidence="12">
    <location>
        <begin position="396"/>
        <end position="413"/>
    </location>
</feature>
<dbReference type="Pfam" id="PF21188">
    <property type="entry name" value="BRR2_plug"/>
    <property type="match status" value="1"/>
</dbReference>
<dbReference type="FunFam" id="1.10.10.10:FF:000024">
    <property type="entry name" value="U5 small nuclear ribonucleoprotein helicase"/>
    <property type="match status" value="1"/>
</dbReference>
<evidence type="ECO:0000256" key="2">
    <source>
        <dbReference type="ARBA" id="ARBA00010140"/>
    </source>
</evidence>
<sequence length="2157" mass="245576">MSRSNDGHENDRRQKIRELYRHDEMSSKVLEADRRLLDQRGNPIRDAEESQPKSMKGRISVKDMGINADHKISDEEKVEGPKEVAIPRHRNHSNRITGLAKHDGILASSYSLKYYPSDEENMQVYEDILNWVTDLLGSDIPHDVIVEAADLMIFTLKDKEEDQDGKVDMQRKHLQSDLGIIISVTKFQELLKLTSKISDYGSNKDSPNDNERAVPILTEDQEKEENSDGRSDGGSEEEPDEDEDEANGEEEATTKRYDTRAKHETLPEKNNETMILQSLNDMKFTDFNIRNIDEFFLRRVLHKEMKDVEATEVQALSDAVLEELTKDQDAKTLESQLVQLLDFAYLSLVGFFVKKRNMILWGIRLAQTSELKRHEVLEEMLKIGLDELVEQYEQGGKQELKRRNSHSSEDMKTNLKKSKTNTYTNQVPPLIDLNTAKFDQSSRLMTVTKIQLPEGSYKRLTPHYEEIYIPPPKKIDAGIELVPISVFPDWAQDAFPSAETESLNAIQSKLYPATFGRDDNVLLCAPTGAGKTNVAMMAILRTISNQIDITTGRLTSKNFKIVYIAPLKALVQEQVSEFQRRLSYLGIKVVELTGDSNVNRQQLLESQIVISTPEKWDVITRKADESSFVQSVRLMIIDEIHLLHDARGPVIEAIVSRALQGKTFQEPPRLLGLSATLPNYRDVSKFLRVPDNGLFYFDSMFRPCPLSQQFCGITERGSLKKLNSMNETCFEKTLDSVKQGHQVIIFVHSRKETARTALWLIEKLSENDNLGLVRKSDPASRKILETESESAQDAQLKKVIQTGIGIHHAGLTKTDRSLSEDLFADGLLQVLVSTATLAWGVNLPAHTVIVKGTDVYSPESGSWEPLSPQDLLQMLGRAGRPRYDTNGEGIIITNQKDVQFYLAVLNQQLPIESQLISKIVDNLNAEVVAGNVQNRKDGVDWLTYTYLYVRMLMSPDIYNVPDTEEDSSLKYGESLIHSALAILHEENLVVYDAQSGGVGATELGRISSYFYINHTSMQIYDTEITQHSTQIDLFRVISLSDEFKHISVRQEEKQELKALLEKCPIPVREDASDSLSKVNVLLQSYVSRLRFDGFALNADMVFITQNAGRLFRAVYELCLKKNWSNVTKMLLNLCKTVDRRMWIANSPLRQFKTCPIEVIRRMEASTLPWNTYLDLQSPGEVGQAIRSEKHGKLVYDLLRRFPKLSIKCAIQPITPSLLRFELEVLPDWVWDEKLHGNAESFLVLLEDTDGEQILYCDSLLIKKEYIGLEHFIDFSLILTPAQQKKLPPNFFVTLISERWNQCENQISIGLEPLRLPRKFPAPTPLVDMLLIPKTDLENEEFAKTFNFETFNKFQSQVFQSLYTTNDNVLVGASKSSGKTVMGELAILNHWRQNKGRALYISPHQYQIDQLTKNWRERFSTLAGGKVINKLGPDLNFNLRIIAQSHLILATPEQFDLVSRRWRNRKNIQGIELAIYDDIQEISGGISGAVYETIISRMTFISTQLEKDARFVALGSCLANGRDFGEWIGASKNNIFNFSPQERLYPMEIHLHAFEVSQTTVVNAPMAKYAFNFIQEHPNDNILIFSQSRRSCINSSLAFIRCALENDLDMLRAEEDDLTTYLEAVTDDALKNSLVHGIGIIYTEMNTKDRAIVEKLYYYGALSILLVTKDCCYNCPTSNRVIILGTQYYEGREHRYVDYSANQLLEMVNATKGDTKDDKTQALILTNQKMKDYYKKFLSEGLPIESFMFFHLYDALISEINTSVIQTKQDCVDWIAYTFFYRRIHANPSFYGLKDISAYGISAYLTELVENTLHGLQECDFIELHPTEDGTAEDAEEIITPLSACAISSHHNTSFFTMHTLINSLSANSTLKDILQILSRASEFEVLPLRPEDESTLLKLYNQMPIKILSNNERGPVSHKILLLLQAYFSRAALPIELQWDTQTILQSAVPLVNSVIDILSSDGCLNATTGMDISQMLIQGVWDTDNPLKQIPFFDEPILKKCKEKGVETVYDVMALEDDERNAIMTMDHRKLVKVANFINNFPNIELEYSLDTSKPLPMGEVKEVNVTLTRDEAPETLEVTSGMYPHKKLESWWLIIGEISTKQLYATKKVSLSKETQNYTLNFTLDQQGKHELTLWCVCDSYIDADKEVSFELEVI</sequence>
<dbReference type="Pfam" id="PF00271">
    <property type="entry name" value="Helicase_C"/>
    <property type="match status" value="1"/>
</dbReference>
<keyword evidence="7" id="KW-0347">Helicase</keyword>
<evidence type="ECO:0000256" key="3">
    <source>
        <dbReference type="ARBA" id="ARBA00012552"/>
    </source>
</evidence>
<evidence type="ECO:0000259" key="13">
    <source>
        <dbReference type="PROSITE" id="PS51192"/>
    </source>
</evidence>
<dbReference type="Pfam" id="PF18149">
    <property type="entry name" value="Helicase_PWI"/>
    <property type="match status" value="1"/>
</dbReference>
<comment type="caution">
    <text evidence="15">The sequence shown here is derived from an EMBL/GenBank/DDBJ whole genome shotgun (WGS) entry which is preliminary data.</text>
</comment>
<dbReference type="Gene3D" id="1.10.3380.10">
    <property type="entry name" value="Sec63 N-terminal domain-like domain"/>
    <property type="match status" value="2"/>
</dbReference>
<dbReference type="InterPro" id="IPR036390">
    <property type="entry name" value="WH_DNA-bd_sf"/>
</dbReference>
<dbReference type="SMART" id="SM00487">
    <property type="entry name" value="DEXDc"/>
    <property type="match status" value="2"/>
</dbReference>
<evidence type="ECO:0000256" key="1">
    <source>
        <dbReference type="ARBA" id="ARBA00004123"/>
    </source>
</evidence>
<dbReference type="PROSITE" id="PS51192">
    <property type="entry name" value="HELICASE_ATP_BIND_1"/>
    <property type="match status" value="2"/>
</dbReference>
<evidence type="ECO:0000256" key="5">
    <source>
        <dbReference type="ARBA" id="ARBA00022741"/>
    </source>
</evidence>
<feature type="compositionally biased region" description="Basic and acidic residues" evidence="12">
    <location>
        <begin position="252"/>
        <end position="269"/>
    </location>
</feature>
<gene>
    <name evidence="15" type="primary">BRR2</name>
    <name evidence="15" type="ORF">ZYGM_003848</name>
</gene>
<dbReference type="Gene3D" id="1.10.10.10">
    <property type="entry name" value="Winged helix-like DNA-binding domain superfamily/Winged helix DNA-binding domain"/>
    <property type="match status" value="2"/>
</dbReference>
<dbReference type="OrthoDB" id="5575at2759"/>
<dbReference type="PIRSF" id="PIRSF039073">
    <property type="entry name" value="BRR2"/>
    <property type="match status" value="1"/>
</dbReference>
<dbReference type="InterPro" id="IPR057842">
    <property type="entry name" value="WH_MER3"/>
</dbReference>
<evidence type="ECO:0000256" key="11">
    <source>
        <dbReference type="ARBA" id="ARBA00047984"/>
    </source>
</evidence>
<reference evidence="15 16" key="1">
    <citation type="submission" date="2019-01" db="EMBL/GenBank/DDBJ databases">
        <title>Draft Genome Sequencing of Zygosaccharomyces mellis Ca-7.</title>
        <authorList>
            <person name="Shiwa Y."/>
            <person name="Kanesaki Y."/>
            <person name="Ishige T."/>
            <person name="Mura K."/>
            <person name="Hori T."/>
            <person name="Tamura T."/>
        </authorList>
    </citation>
    <scope>NUCLEOTIDE SEQUENCE [LARGE SCALE GENOMIC DNA]</scope>
    <source>
        <strain evidence="15 16">Ca-7</strain>
    </source>
</reference>
<dbReference type="FunFam" id="1.10.3380.10:FF:000001">
    <property type="entry name" value="U5 small nuclear ribonucleoprotein helicase"/>
    <property type="match status" value="1"/>
</dbReference>
<dbReference type="PANTHER" id="PTHR47961:SF4">
    <property type="entry name" value="ACTIVATING SIGNAL COINTEGRATOR 1 COMPLEX SUBUNIT 3"/>
    <property type="match status" value="1"/>
</dbReference>
<protein>
    <recommendedName>
        <fullName evidence="10">U5 small nuclear ribonucleoprotein 200 kDa helicase</fullName>
        <ecNumber evidence="3">3.6.4.13</ecNumber>
    </recommendedName>
</protein>
<evidence type="ECO:0000256" key="8">
    <source>
        <dbReference type="ARBA" id="ARBA00022840"/>
    </source>
</evidence>
<dbReference type="InterPro" id="IPR011545">
    <property type="entry name" value="DEAD/DEAH_box_helicase_dom"/>
</dbReference>
<comment type="similarity">
    <text evidence="2">Belongs to the helicase family. SKI2 subfamily.</text>
</comment>
<dbReference type="PROSITE" id="PS51194">
    <property type="entry name" value="HELICASE_CTER"/>
    <property type="match status" value="1"/>
</dbReference>
<dbReference type="Gene3D" id="1.10.150.20">
    <property type="entry name" value="5' to 3' exonuclease, C-terminal subdomain"/>
    <property type="match status" value="2"/>
</dbReference>
<dbReference type="FunFam" id="1.10.150.20:FF:000013">
    <property type="entry name" value="U5 small nuclear ribonucleoprotein kDa helicase"/>
    <property type="match status" value="1"/>
</dbReference>
<dbReference type="Pfam" id="PF23445">
    <property type="entry name" value="WHD_SNRNP200"/>
    <property type="match status" value="2"/>
</dbReference>
<evidence type="ECO:0000256" key="10">
    <source>
        <dbReference type="ARBA" id="ARBA00034541"/>
    </source>
</evidence>
<feature type="compositionally biased region" description="Basic and acidic residues" evidence="12">
    <location>
        <begin position="1"/>
        <end position="51"/>
    </location>
</feature>
<dbReference type="InterPro" id="IPR014001">
    <property type="entry name" value="Helicase_ATP-bd"/>
</dbReference>
<dbReference type="GO" id="GO:0003676">
    <property type="term" value="F:nucleic acid binding"/>
    <property type="evidence" value="ECO:0007669"/>
    <property type="project" value="InterPro"/>
</dbReference>
<dbReference type="InterPro" id="IPR036388">
    <property type="entry name" value="WH-like_DNA-bd_sf"/>
</dbReference>
<dbReference type="SUPFAM" id="SSF52540">
    <property type="entry name" value="P-loop containing nucleoside triphosphate hydrolases"/>
    <property type="match status" value="3"/>
</dbReference>
<dbReference type="Gene3D" id="2.60.40.150">
    <property type="entry name" value="C2 domain"/>
    <property type="match status" value="2"/>
</dbReference>
<proteinExistence type="inferred from homology"/>
<dbReference type="FunFam" id="3.40.50.300:FF:003287">
    <property type="entry name" value="U5 small nuclear ribonucleoprotein 200 kDa helicase"/>
    <property type="match status" value="1"/>
</dbReference>
<dbReference type="CDD" id="cd18021">
    <property type="entry name" value="DEXHc_Brr2_2"/>
    <property type="match status" value="1"/>
</dbReference>
<feature type="domain" description="Helicase ATP-binding" evidence="13">
    <location>
        <begin position="512"/>
        <end position="695"/>
    </location>
</feature>
<evidence type="ECO:0000256" key="6">
    <source>
        <dbReference type="ARBA" id="ARBA00022801"/>
    </source>
</evidence>
<dbReference type="GO" id="GO:0006397">
    <property type="term" value="P:mRNA processing"/>
    <property type="evidence" value="ECO:0007669"/>
    <property type="project" value="UniProtKB-ARBA"/>
</dbReference>
<dbReference type="InterPro" id="IPR041094">
    <property type="entry name" value="Brr2_helicase_PWI"/>
</dbReference>
<feature type="compositionally biased region" description="Acidic residues" evidence="12">
    <location>
        <begin position="234"/>
        <end position="251"/>
    </location>
</feature>
<dbReference type="InterPro" id="IPR050474">
    <property type="entry name" value="Hel308_SKI2-like"/>
</dbReference>
<dbReference type="GO" id="GO:0005524">
    <property type="term" value="F:ATP binding"/>
    <property type="evidence" value="ECO:0007669"/>
    <property type="project" value="UniProtKB-KW"/>
</dbReference>
<keyword evidence="9" id="KW-0539">Nucleus</keyword>
<dbReference type="SUPFAM" id="SSF46785">
    <property type="entry name" value="Winged helix' DNA-binding domain"/>
    <property type="match status" value="1"/>
</dbReference>
<feature type="region of interest" description="Disordered" evidence="12">
    <location>
        <begin position="198"/>
        <end position="269"/>
    </location>
</feature>
<feature type="compositionally biased region" description="Basic and acidic residues" evidence="12">
    <location>
        <begin position="224"/>
        <end position="233"/>
    </location>
</feature>
<feature type="domain" description="Helicase ATP-binding" evidence="13">
    <location>
        <begin position="1359"/>
        <end position="1535"/>
    </location>
</feature>
<comment type="catalytic activity">
    <reaction evidence="11">
        <text>ATP + H2O = ADP + phosphate + H(+)</text>
        <dbReference type="Rhea" id="RHEA:13065"/>
        <dbReference type="ChEBI" id="CHEBI:15377"/>
        <dbReference type="ChEBI" id="CHEBI:15378"/>
        <dbReference type="ChEBI" id="CHEBI:30616"/>
        <dbReference type="ChEBI" id="CHEBI:43474"/>
        <dbReference type="ChEBI" id="CHEBI:456216"/>
        <dbReference type="EC" id="3.6.4.13"/>
    </reaction>
</comment>
<dbReference type="GO" id="GO:0003724">
    <property type="term" value="F:RNA helicase activity"/>
    <property type="evidence" value="ECO:0007669"/>
    <property type="project" value="UniProtKB-EC"/>
</dbReference>
<feature type="region of interest" description="Disordered" evidence="12">
    <location>
        <begin position="1"/>
        <end position="57"/>
    </location>
</feature>
<organism evidence="15 16">
    <name type="scientific">Zygosaccharomyces mellis</name>
    <dbReference type="NCBI Taxonomy" id="42258"/>
    <lineage>
        <taxon>Eukaryota</taxon>
        <taxon>Fungi</taxon>
        <taxon>Dikarya</taxon>
        <taxon>Ascomycota</taxon>
        <taxon>Saccharomycotina</taxon>
        <taxon>Saccharomycetes</taxon>
        <taxon>Saccharomycetales</taxon>
        <taxon>Saccharomycetaceae</taxon>
        <taxon>Zygosaccharomyces</taxon>
    </lineage>
</organism>